<accession>F0SCC2</accession>
<evidence type="ECO:0000313" key="1">
    <source>
        <dbReference type="EMBL" id="ADY51719.1"/>
    </source>
</evidence>
<dbReference type="EMBL" id="CP002545">
    <property type="protein sequence ID" value="ADY51719.1"/>
    <property type="molecule type" value="Genomic_DNA"/>
</dbReference>
<keyword evidence="2" id="KW-1185">Reference proteome</keyword>
<dbReference type="Proteomes" id="UP000000310">
    <property type="component" value="Chromosome"/>
</dbReference>
<dbReference type="RefSeq" id="WP_013632218.1">
    <property type="nucleotide sequence ID" value="NC_015177.1"/>
</dbReference>
<reference evidence="1 2" key="1">
    <citation type="journal article" date="2011" name="Stand. Genomic Sci.">
        <title>Complete genome sequence of the gliding, heparinolytic Pedobacter saltans type strain (113).</title>
        <authorList>
            <person name="Liolios K."/>
            <person name="Sikorski J."/>
            <person name="Lu M."/>
            <person name="Nolan M."/>
            <person name="Lapidus A."/>
            <person name="Lucas S."/>
            <person name="Hammon N."/>
            <person name="Deshpande S."/>
            <person name="Cheng J.F."/>
            <person name="Tapia R."/>
            <person name="Han C."/>
            <person name="Goodwin L."/>
            <person name="Pitluck S."/>
            <person name="Huntemann M."/>
            <person name="Ivanova N."/>
            <person name="Pagani I."/>
            <person name="Mavromatis K."/>
            <person name="Ovchinikova G."/>
            <person name="Pati A."/>
            <person name="Chen A."/>
            <person name="Palaniappan K."/>
            <person name="Land M."/>
            <person name="Hauser L."/>
            <person name="Brambilla E.M."/>
            <person name="Kotsyurbenko O."/>
            <person name="Rohde M."/>
            <person name="Tindall B.J."/>
            <person name="Abt B."/>
            <person name="Goker M."/>
            <person name="Detter J.C."/>
            <person name="Woyke T."/>
            <person name="Bristow J."/>
            <person name="Eisen J.A."/>
            <person name="Markowitz V."/>
            <person name="Hugenholtz P."/>
            <person name="Klenk H.P."/>
            <person name="Kyrpides N.C."/>
        </authorList>
    </citation>
    <scope>NUCLEOTIDE SEQUENCE [LARGE SCALE GENOMIC DNA]</scope>
    <source>
        <strain evidence="2">ATCC 51119 / DSM 12145 / JCM 21818 / LMG 10337 / NBRC 100064 / NCIMB 13643</strain>
    </source>
</reference>
<organism evidence="1 2">
    <name type="scientific">Pseudopedobacter saltans (strain ATCC 51119 / DSM 12145 / JCM 21818 / CCUG 39354 / LMG 10337 / NBRC 100064 / NCIMB 13643)</name>
    <name type="common">Pedobacter saltans</name>
    <dbReference type="NCBI Taxonomy" id="762903"/>
    <lineage>
        <taxon>Bacteria</taxon>
        <taxon>Pseudomonadati</taxon>
        <taxon>Bacteroidota</taxon>
        <taxon>Sphingobacteriia</taxon>
        <taxon>Sphingobacteriales</taxon>
        <taxon>Sphingobacteriaceae</taxon>
        <taxon>Pseudopedobacter</taxon>
    </lineage>
</organism>
<protein>
    <submittedName>
        <fullName evidence="1">Uncharacterized protein</fullName>
    </submittedName>
</protein>
<evidence type="ECO:0000313" key="2">
    <source>
        <dbReference type="Proteomes" id="UP000000310"/>
    </source>
</evidence>
<sequence length="48" mass="5322">MCCKKQHKAVAFAHIRIAPIKDLSRWSDKDYTSTAFLPAGKAGLVLFS</sequence>
<proteinExistence type="predicted"/>
<name>F0SCC2_PSESL</name>
<reference evidence="2" key="2">
    <citation type="submission" date="2011-02" db="EMBL/GenBank/DDBJ databases">
        <title>The complete genome of Pedobacter saltans DSM 12145.</title>
        <authorList>
            <consortium name="US DOE Joint Genome Institute (JGI-PGF)"/>
            <person name="Lucas S."/>
            <person name="Copeland A."/>
            <person name="Lapidus A."/>
            <person name="Bruce D."/>
            <person name="Goodwin L."/>
            <person name="Pitluck S."/>
            <person name="Kyrpides N."/>
            <person name="Mavromatis K."/>
            <person name="Pagani I."/>
            <person name="Ivanova N."/>
            <person name="Ovchinnikova G."/>
            <person name="Lu M."/>
            <person name="Detter J.C."/>
            <person name="Han C."/>
            <person name="Land M."/>
            <person name="Hauser L."/>
            <person name="Markowitz V."/>
            <person name="Cheng J.-F."/>
            <person name="Hugenholtz P."/>
            <person name="Woyke T."/>
            <person name="Wu D."/>
            <person name="Tindall B."/>
            <person name="Pomrenke H.G."/>
            <person name="Brambilla E."/>
            <person name="Klenk H.-P."/>
            <person name="Eisen J.A."/>
        </authorList>
    </citation>
    <scope>NUCLEOTIDE SEQUENCE [LARGE SCALE GENOMIC DNA]</scope>
    <source>
        <strain evidence="2">ATCC 51119 / DSM 12145 / JCM 21818 / LMG 10337 / NBRC 100064 / NCIMB 13643</strain>
    </source>
</reference>
<dbReference type="AlphaFoldDB" id="F0SCC2"/>
<dbReference type="HOGENOM" id="CLU_3156869_0_0_10"/>
<dbReference type="KEGG" id="psn:Pedsa_1150"/>
<gene>
    <name evidence="1" type="ordered locus">Pedsa_1150</name>
</gene>